<sequence>MKVEDVVAFVAKSLDQWLKIQGRGNILLLHPLHDGDDKEFWFKPDSSIKVNIDVTIFEADGIVTPESAQALGIKEVLSWIKRNQAMAIVIESDSLLVVNAI</sequence>
<accession>A0A803NRF1</accession>
<dbReference type="AlphaFoldDB" id="A0A803NRF1"/>
<dbReference type="EMBL" id="UZAU01000018">
    <property type="status" value="NOT_ANNOTATED_CDS"/>
    <property type="molecule type" value="Genomic_DNA"/>
</dbReference>
<proteinExistence type="predicted"/>
<dbReference type="Proteomes" id="UP000596661">
    <property type="component" value="Chromosome 1"/>
</dbReference>
<evidence type="ECO:0000313" key="2">
    <source>
        <dbReference type="Proteomes" id="UP000596661"/>
    </source>
</evidence>
<dbReference type="EnsemblPlants" id="evm.model.01.914">
    <property type="protein sequence ID" value="cds.evm.model.01.914"/>
    <property type="gene ID" value="evm.TU.01.914"/>
</dbReference>
<keyword evidence="2" id="KW-1185">Reference proteome</keyword>
<organism evidence="1 2">
    <name type="scientific">Cannabis sativa</name>
    <name type="common">Hemp</name>
    <name type="synonym">Marijuana</name>
    <dbReference type="NCBI Taxonomy" id="3483"/>
    <lineage>
        <taxon>Eukaryota</taxon>
        <taxon>Viridiplantae</taxon>
        <taxon>Streptophyta</taxon>
        <taxon>Embryophyta</taxon>
        <taxon>Tracheophyta</taxon>
        <taxon>Spermatophyta</taxon>
        <taxon>Magnoliopsida</taxon>
        <taxon>eudicotyledons</taxon>
        <taxon>Gunneridae</taxon>
        <taxon>Pentapetalae</taxon>
        <taxon>rosids</taxon>
        <taxon>fabids</taxon>
        <taxon>Rosales</taxon>
        <taxon>Cannabaceae</taxon>
        <taxon>Cannabis</taxon>
    </lineage>
</organism>
<name>A0A803NRF1_CANSA</name>
<dbReference type="Gramene" id="evm.model.01.914">
    <property type="protein sequence ID" value="cds.evm.model.01.914"/>
    <property type="gene ID" value="evm.TU.01.914"/>
</dbReference>
<evidence type="ECO:0008006" key="3">
    <source>
        <dbReference type="Google" id="ProtNLM"/>
    </source>
</evidence>
<reference evidence="1" key="1">
    <citation type="submission" date="2018-11" db="EMBL/GenBank/DDBJ databases">
        <authorList>
            <person name="Grassa J C."/>
        </authorList>
    </citation>
    <scope>NUCLEOTIDE SEQUENCE [LARGE SCALE GENOMIC DNA]</scope>
</reference>
<evidence type="ECO:0000313" key="1">
    <source>
        <dbReference type="EnsemblPlants" id="cds.evm.model.01.914"/>
    </source>
</evidence>
<reference evidence="1" key="2">
    <citation type="submission" date="2021-03" db="UniProtKB">
        <authorList>
            <consortium name="EnsemblPlants"/>
        </authorList>
    </citation>
    <scope>IDENTIFICATION</scope>
</reference>
<protein>
    <recommendedName>
        <fullName evidence="3">RNase H type-1 domain-containing protein</fullName>
    </recommendedName>
</protein>